<dbReference type="InterPro" id="IPR014712">
    <property type="entry name" value="ANTH_dom_sf"/>
</dbReference>
<evidence type="ECO:0000256" key="3">
    <source>
        <dbReference type="ARBA" id="ARBA00058079"/>
    </source>
</evidence>
<accession>A0A9W6YXS2</accession>
<dbReference type="PANTHER" id="PTHR22951">
    <property type="entry name" value="CLATHRIN ASSEMBLY PROTEIN"/>
    <property type="match status" value="1"/>
</dbReference>
<dbReference type="SUPFAM" id="SSF89009">
    <property type="entry name" value="GAT-like domain"/>
    <property type="match status" value="1"/>
</dbReference>
<dbReference type="GO" id="GO:0005545">
    <property type="term" value="F:1-phosphatidylinositol binding"/>
    <property type="evidence" value="ECO:0007669"/>
    <property type="project" value="InterPro"/>
</dbReference>
<dbReference type="GO" id="GO:0006900">
    <property type="term" value="P:vesicle budding from membrane"/>
    <property type="evidence" value="ECO:0007669"/>
    <property type="project" value="TreeGrafter"/>
</dbReference>
<dbReference type="Gene3D" id="1.20.58.150">
    <property type="entry name" value="ANTH domain"/>
    <property type="match status" value="1"/>
</dbReference>
<gene>
    <name evidence="8" type="ORF">Amon01_000316200</name>
</gene>
<evidence type="ECO:0000256" key="1">
    <source>
        <dbReference type="ARBA" id="ARBA00004496"/>
    </source>
</evidence>
<dbReference type="GO" id="GO:0000149">
    <property type="term" value="F:SNARE binding"/>
    <property type="evidence" value="ECO:0007669"/>
    <property type="project" value="TreeGrafter"/>
</dbReference>
<dbReference type="OrthoDB" id="44015at2759"/>
<organism evidence="8 9">
    <name type="scientific">Ambrosiozyma monospora</name>
    <name type="common">Yeast</name>
    <name type="synonym">Endomycopsis monosporus</name>
    <dbReference type="NCBI Taxonomy" id="43982"/>
    <lineage>
        <taxon>Eukaryota</taxon>
        <taxon>Fungi</taxon>
        <taxon>Dikarya</taxon>
        <taxon>Ascomycota</taxon>
        <taxon>Saccharomycotina</taxon>
        <taxon>Pichiomycetes</taxon>
        <taxon>Pichiales</taxon>
        <taxon>Pichiaceae</taxon>
        <taxon>Ambrosiozyma</taxon>
    </lineage>
</organism>
<dbReference type="Gene3D" id="1.25.40.90">
    <property type="match status" value="1"/>
</dbReference>
<comment type="function">
    <text evidence="3">Involved in endocytosis and clathrin cage assembly.</text>
</comment>
<evidence type="ECO:0000259" key="7">
    <source>
        <dbReference type="PROSITE" id="PS50942"/>
    </source>
</evidence>
<dbReference type="EMBL" id="BSXU01001281">
    <property type="protein sequence ID" value="GMG25723.1"/>
    <property type="molecule type" value="Genomic_DNA"/>
</dbReference>
<feature type="compositionally biased region" description="Polar residues" evidence="6">
    <location>
        <begin position="288"/>
        <end position="297"/>
    </location>
</feature>
<dbReference type="AlphaFoldDB" id="A0A9W6YXS2"/>
<reference evidence="8" key="1">
    <citation type="submission" date="2023-04" db="EMBL/GenBank/DDBJ databases">
        <title>Ambrosiozyma monospora NBRC 1965.</title>
        <authorList>
            <person name="Ichikawa N."/>
            <person name="Sato H."/>
            <person name="Tonouchi N."/>
        </authorList>
    </citation>
    <scope>NUCLEOTIDE SEQUENCE</scope>
    <source>
        <strain evidence="8">NBRC 1965</strain>
    </source>
</reference>
<feature type="domain" description="ENTH" evidence="7">
    <location>
        <begin position="1"/>
        <end position="132"/>
    </location>
</feature>
<sequence>MTTYEKLVEGATKIKLAPPKPKYIDPILMSTADGYDSENFLVVMRTINKRLQDTAWSIVYKALIVVHIMIKEGDANVSLSYLAKHLHMFEDLKILNTHGKYISNGGNLTQLSAYDKYLWTRSKEFGRTKFDYVKKSKEARLRKLSVEKGLLREIESVQRQIDALIRCKFREGEVNNDVLILSFRMLITDLLSLYQTLNEGVLNVLEHFFELSKVDCERALKIYKLFTTQTAKVIEFLRVAKHLEHLTKLHIPTIKHAQTGLTDSLTEYLNDPYFDVNRRQYLAEQKAKGNSRSTTPPTKADEEKKAKQKLQQKNKSSSNPAPENNKANGVVISSAASANSQETRIITEGLTFQTTGYNPFVQLQQQQQLQLQQQQLPQTAMISQSQPIVPANGLIPIQGGLPSGVTPVIPLSQVQPQPQPQPHPAPIVSLPQQPTAGLPLNITGFGFQQTQVVGDWKR</sequence>
<dbReference type="GO" id="GO:0030136">
    <property type="term" value="C:clathrin-coated vesicle"/>
    <property type="evidence" value="ECO:0007669"/>
    <property type="project" value="InterPro"/>
</dbReference>
<dbReference type="InterPro" id="IPR008942">
    <property type="entry name" value="ENTH_VHS"/>
</dbReference>
<dbReference type="InterPro" id="IPR011417">
    <property type="entry name" value="ANTH_dom"/>
</dbReference>
<dbReference type="SUPFAM" id="SSF48464">
    <property type="entry name" value="ENTH/VHS domain"/>
    <property type="match status" value="1"/>
</dbReference>
<dbReference type="GO" id="GO:0005546">
    <property type="term" value="F:phosphatidylinositol-4,5-bisphosphate binding"/>
    <property type="evidence" value="ECO:0007669"/>
    <property type="project" value="TreeGrafter"/>
</dbReference>
<evidence type="ECO:0000313" key="8">
    <source>
        <dbReference type="EMBL" id="GMG25723.1"/>
    </source>
</evidence>
<comment type="similarity">
    <text evidence="4">Belongs to the AP180 family.</text>
</comment>
<dbReference type="Proteomes" id="UP001165063">
    <property type="component" value="Unassembled WGS sequence"/>
</dbReference>
<dbReference type="Pfam" id="PF07651">
    <property type="entry name" value="ANTH"/>
    <property type="match status" value="1"/>
</dbReference>
<evidence type="ECO:0000313" key="9">
    <source>
        <dbReference type="Proteomes" id="UP001165063"/>
    </source>
</evidence>
<evidence type="ECO:0000256" key="4">
    <source>
        <dbReference type="ARBA" id="ARBA00061059"/>
    </source>
</evidence>
<dbReference type="CDD" id="cd16988">
    <property type="entry name" value="ANTH_N_YAP180"/>
    <property type="match status" value="1"/>
</dbReference>
<dbReference type="InterPro" id="IPR045192">
    <property type="entry name" value="AP180-like"/>
</dbReference>
<dbReference type="GO" id="GO:0032050">
    <property type="term" value="F:clathrin heavy chain binding"/>
    <property type="evidence" value="ECO:0007669"/>
    <property type="project" value="TreeGrafter"/>
</dbReference>
<name>A0A9W6YXS2_AMBMO</name>
<evidence type="ECO:0000256" key="2">
    <source>
        <dbReference type="ARBA" id="ARBA00022490"/>
    </source>
</evidence>
<dbReference type="PROSITE" id="PS50942">
    <property type="entry name" value="ENTH"/>
    <property type="match status" value="1"/>
</dbReference>
<evidence type="ECO:0000256" key="5">
    <source>
        <dbReference type="ARBA" id="ARBA00061916"/>
    </source>
</evidence>
<keyword evidence="9" id="KW-1185">Reference proteome</keyword>
<protein>
    <submittedName>
        <fullName evidence="8">Unnamed protein product</fullName>
    </submittedName>
</protein>
<dbReference type="InterPro" id="IPR013809">
    <property type="entry name" value="ENTH"/>
</dbReference>
<feature type="region of interest" description="Disordered" evidence="6">
    <location>
        <begin position="284"/>
        <end position="327"/>
    </location>
</feature>
<keyword evidence="2" id="KW-0963">Cytoplasm</keyword>
<dbReference type="GO" id="GO:0048268">
    <property type="term" value="P:clathrin coat assembly"/>
    <property type="evidence" value="ECO:0007669"/>
    <property type="project" value="InterPro"/>
</dbReference>
<comment type="subunit">
    <text evidence="5">Interacts with PAN1 and the clathrin heavy and light chains CHC1 and CLC1.</text>
</comment>
<comment type="caution">
    <text evidence="8">The sequence shown here is derived from an EMBL/GenBank/DDBJ whole genome shotgun (WGS) entry which is preliminary data.</text>
</comment>
<comment type="subcellular location">
    <subcellularLocation>
        <location evidence="1">Cytoplasm</location>
    </subcellularLocation>
</comment>
<dbReference type="FunFam" id="1.20.58.150:FF:000004">
    <property type="entry name" value="ENTH domain protein"/>
    <property type="match status" value="1"/>
</dbReference>
<dbReference type="SMART" id="SM00273">
    <property type="entry name" value="ENTH"/>
    <property type="match status" value="1"/>
</dbReference>
<dbReference type="GO" id="GO:0072583">
    <property type="term" value="P:clathrin-dependent endocytosis"/>
    <property type="evidence" value="ECO:0007669"/>
    <property type="project" value="InterPro"/>
</dbReference>
<evidence type="ECO:0000256" key="6">
    <source>
        <dbReference type="SAM" id="MobiDB-lite"/>
    </source>
</evidence>
<proteinExistence type="inferred from homology"/>
<dbReference type="PANTHER" id="PTHR22951:SF5">
    <property type="entry name" value="PHOSPHATIDYLINOSITOL-BINDING CLATHRIN ASSEMBLY PROTEIN LAP"/>
    <property type="match status" value="1"/>
</dbReference>
<dbReference type="GO" id="GO:0005905">
    <property type="term" value="C:clathrin-coated pit"/>
    <property type="evidence" value="ECO:0007669"/>
    <property type="project" value="TreeGrafter"/>
</dbReference>